<dbReference type="PRINTS" id="PR00039">
    <property type="entry name" value="HTHLYSR"/>
</dbReference>
<proteinExistence type="inferred from homology"/>
<gene>
    <name evidence="6" type="ORF">GCM10022277_15570</name>
</gene>
<dbReference type="RefSeq" id="WP_344797191.1">
    <property type="nucleotide sequence ID" value="NZ_BAABBN010000004.1"/>
</dbReference>
<keyword evidence="4" id="KW-0804">Transcription</keyword>
<dbReference type="InterPro" id="IPR000847">
    <property type="entry name" value="LysR_HTH_N"/>
</dbReference>
<dbReference type="InterPro" id="IPR058163">
    <property type="entry name" value="LysR-type_TF_proteobact-type"/>
</dbReference>
<evidence type="ECO:0000313" key="6">
    <source>
        <dbReference type="EMBL" id="GAA3920763.1"/>
    </source>
</evidence>
<dbReference type="Gene3D" id="3.40.190.290">
    <property type="match status" value="1"/>
</dbReference>
<name>A0ABP7MH00_9GAMM</name>
<dbReference type="PROSITE" id="PS50931">
    <property type="entry name" value="HTH_LYSR"/>
    <property type="match status" value="1"/>
</dbReference>
<evidence type="ECO:0000256" key="3">
    <source>
        <dbReference type="ARBA" id="ARBA00023125"/>
    </source>
</evidence>
<dbReference type="CDD" id="cd08422">
    <property type="entry name" value="PBP2_CrgA_like"/>
    <property type="match status" value="1"/>
</dbReference>
<dbReference type="EMBL" id="BAABBN010000004">
    <property type="protein sequence ID" value="GAA3920763.1"/>
    <property type="molecule type" value="Genomic_DNA"/>
</dbReference>
<comment type="caution">
    <text evidence="6">The sequence shown here is derived from an EMBL/GenBank/DDBJ whole genome shotgun (WGS) entry which is preliminary data.</text>
</comment>
<dbReference type="InterPro" id="IPR005119">
    <property type="entry name" value="LysR_subst-bd"/>
</dbReference>
<comment type="similarity">
    <text evidence="1">Belongs to the LysR transcriptional regulatory family.</text>
</comment>
<dbReference type="Proteomes" id="UP001501565">
    <property type="component" value="Unassembled WGS sequence"/>
</dbReference>
<sequence>MNSVKLIPSLLVFAEVANQQSFTGAAKHLGMSKSAISQQISRLESDIGQQLLSRNTRGMSLTAAGKRLLGRCELLKDQVNLALDEINDSREEPSGSFALTIPHSCEKSIVIPALRQLCIEFPKIEPELLVTDTPTDLIQNKLDVSIYGGELKDSNYRALPIGTCVEVFCATPAYVQKYGQPEYKEDLTNHRVIGNSWQTSPLPVFKNNMLAEKELIELRYFAKTNTLPSALEMVSQDMGISLLPEFVVQTAIQDGQLVRVLNHYRGSQWPFYMVHRFHGDKPVHISRFYQLIKLYFSKANSNISQHSKGST</sequence>
<dbReference type="InterPro" id="IPR036390">
    <property type="entry name" value="WH_DNA-bd_sf"/>
</dbReference>
<feature type="domain" description="HTH lysR-type" evidence="5">
    <location>
        <begin position="1"/>
        <end position="62"/>
    </location>
</feature>
<organism evidence="6 7">
    <name type="scientific">Litoribacillus peritrichatus</name>
    <dbReference type="NCBI Taxonomy" id="718191"/>
    <lineage>
        <taxon>Bacteria</taxon>
        <taxon>Pseudomonadati</taxon>
        <taxon>Pseudomonadota</taxon>
        <taxon>Gammaproteobacteria</taxon>
        <taxon>Oceanospirillales</taxon>
        <taxon>Oceanospirillaceae</taxon>
        <taxon>Litoribacillus</taxon>
    </lineage>
</organism>
<dbReference type="SUPFAM" id="SSF46785">
    <property type="entry name" value="Winged helix' DNA-binding domain"/>
    <property type="match status" value="1"/>
</dbReference>
<reference evidence="7" key="1">
    <citation type="journal article" date="2019" name="Int. J. Syst. Evol. Microbiol.">
        <title>The Global Catalogue of Microorganisms (GCM) 10K type strain sequencing project: providing services to taxonomists for standard genome sequencing and annotation.</title>
        <authorList>
            <consortium name="The Broad Institute Genomics Platform"/>
            <consortium name="The Broad Institute Genome Sequencing Center for Infectious Disease"/>
            <person name="Wu L."/>
            <person name="Ma J."/>
        </authorList>
    </citation>
    <scope>NUCLEOTIDE SEQUENCE [LARGE SCALE GENOMIC DNA]</scope>
    <source>
        <strain evidence="7">JCM 17551</strain>
    </source>
</reference>
<evidence type="ECO:0000259" key="5">
    <source>
        <dbReference type="PROSITE" id="PS50931"/>
    </source>
</evidence>
<evidence type="ECO:0000256" key="2">
    <source>
        <dbReference type="ARBA" id="ARBA00023015"/>
    </source>
</evidence>
<evidence type="ECO:0000256" key="4">
    <source>
        <dbReference type="ARBA" id="ARBA00023163"/>
    </source>
</evidence>
<dbReference type="PANTHER" id="PTHR30537:SF1">
    <property type="entry name" value="HTH-TYPE TRANSCRIPTIONAL REGULATOR PGRR"/>
    <property type="match status" value="1"/>
</dbReference>
<keyword evidence="2" id="KW-0805">Transcription regulation</keyword>
<dbReference type="PANTHER" id="PTHR30537">
    <property type="entry name" value="HTH-TYPE TRANSCRIPTIONAL REGULATOR"/>
    <property type="match status" value="1"/>
</dbReference>
<dbReference type="InterPro" id="IPR036388">
    <property type="entry name" value="WH-like_DNA-bd_sf"/>
</dbReference>
<dbReference type="Pfam" id="PF00126">
    <property type="entry name" value="HTH_1"/>
    <property type="match status" value="1"/>
</dbReference>
<dbReference type="Gene3D" id="1.10.10.10">
    <property type="entry name" value="Winged helix-like DNA-binding domain superfamily/Winged helix DNA-binding domain"/>
    <property type="match status" value="1"/>
</dbReference>
<dbReference type="Pfam" id="PF03466">
    <property type="entry name" value="LysR_substrate"/>
    <property type="match status" value="1"/>
</dbReference>
<keyword evidence="3" id="KW-0238">DNA-binding</keyword>
<keyword evidence="7" id="KW-1185">Reference proteome</keyword>
<dbReference type="SUPFAM" id="SSF53850">
    <property type="entry name" value="Periplasmic binding protein-like II"/>
    <property type="match status" value="1"/>
</dbReference>
<evidence type="ECO:0000256" key="1">
    <source>
        <dbReference type="ARBA" id="ARBA00009437"/>
    </source>
</evidence>
<protein>
    <submittedName>
        <fullName evidence="6">LysR family transcriptional regulator</fullName>
    </submittedName>
</protein>
<evidence type="ECO:0000313" key="7">
    <source>
        <dbReference type="Proteomes" id="UP001501565"/>
    </source>
</evidence>
<accession>A0ABP7MH00</accession>